<dbReference type="InterPro" id="IPR013785">
    <property type="entry name" value="Aldolase_TIM"/>
</dbReference>
<dbReference type="GO" id="GO:0005737">
    <property type="term" value="C:cytoplasm"/>
    <property type="evidence" value="ECO:0007669"/>
    <property type="project" value="InterPro"/>
</dbReference>
<comment type="catalytic activity">
    <reaction evidence="8 9">
        <text>D-sedoheptulose 7-phosphate + D-glyceraldehyde 3-phosphate = D-erythrose 4-phosphate + beta-D-fructose 6-phosphate</text>
        <dbReference type="Rhea" id="RHEA:17053"/>
        <dbReference type="ChEBI" id="CHEBI:16897"/>
        <dbReference type="ChEBI" id="CHEBI:57483"/>
        <dbReference type="ChEBI" id="CHEBI:57634"/>
        <dbReference type="ChEBI" id="CHEBI:59776"/>
        <dbReference type="EC" id="2.2.1.2"/>
    </reaction>
</comment>
<comment type="similarity">
    <text evidence="2">Belongs to the transaldolase family. Type 1 subfamily.</text>
</comment>
<evidence type="ECO:0000256" key="4">
    <source>
        <dbReference type="ARBA" id="ARBA00018292"/>
    </source>
</evidence>
<dbReference type="Proteomes" id="UP001151582">
    <property type="component" value="Unassembled WGS sequence"/>
</dbReference>
<evidence type="ECO:0000256" key="1">
    <source>
        <dbReference type="ARBA" id="ARBA00004857"/>
    </source>
</evidence>
<dbReference type="HAMAP" id="MF_00492">
    <property type="entry name" value="Transaldolase_1"/>
    <property type="match status" value="1"/>
</dbReference>
<dbReference type="EC" id="2.2.1.2" evidence="3 9"/>
<gene>
    <name evidence="10" type="primary">TAL1_2</name>
    <name evidence="10" type="ORF">H4R34_001491</name>
</gene>
<dbReference type="PANTHER" id="PTHR10683">
    <property type="entry name" value="TRANSALDOLASE"/>
    <property type="match status" value="1"/>
</dbReference>
<accession>A0A9W8B9V3</accession>
<evidence type="ECO:0000256" key="8">
    <source>
        <dbReference type="ARBA" id="ARBA00048810"/>
    </source>
</evidence>
<dbReference type="InterPro" id="IPR004730">
    <property type="entry name" value="Transaldolase_1"/>
</dbReference>
<dbReference type="PROSITE" id="PS01054">
    <property type="entry name" value="TRANSALDOLASE_1"/>
    <property type="match status" value="1"/>
</dbReference>
<dbReference type="InterPro" id="IPR018225">
    <property type="entry name" value="Transaldolase_AS"/>
</dbReference>
<dbReference type="SUPFAM" id="SSF51569">
    <property type="entry name" value="Aldolase"/>
    <property type="match status" value="1"/>
</dbReference>
<dbReference type="GO" id="GO:0005975">
    <property type="term" value="P:carbohydrate metabolic process"/>
    <property type="evidence" value="ECO:0007669"/>
    <property type="project" value="InterPro"/>
</dbReference>
<keyword evidence="7" id="KW-0704">Schiff base</keyword>
<dbReference type="NCBIfam" id="TIGR00874">
    <property type="entry name" value="talAB"/>
    <property type="match status" value="1"/>
</dbReference>
<comment type="pathway">
    <text evidence="1 9">Carbohydrate degradation; pentose phosphate pathway; D-glyceraldehyde 3-phosphate and beta-D-fructose 6-phosphate from D-ribose 5-phosphate and D-xylulose 5-phosphate (non-oxidative stage): step 2/3.</text>
</comment>
<dbReference type="AlphaFoldDB" id="A0A9W8B9V3"/>
<keyword evidence="5 9" id="KW-0808">Transferase</keyword>
<protein>
    <recommendedName>
        <fullName evidence="4 9">Transaldolase</fullName>
        <ecNumber evidence="3 9">2.2.1.2</ecNumber>
    </recommendedName>
</protein>
<evidence type="ECO:0000256" key="9">
    <source>
        <dbReference type="RuleBase" id="RU000501"/>
    </source>
</evidence>
<dbReference type="InterPro" id="IPR001585">
    <property type="entry name" value="TAL/FSA"/>
</dbReference>
<comment type="caution">
    <text evidence="10">The sequence shown here is derived from an EMBL/GenBank/DDBJ whole genome shotgun (WGS) entry which is preliminary data.</text>
</comment>
<keyword evidence="6 9" id="KW-0570">Pentose shunt</keyword>
<evidence type="ECO:0000256" key="3">
    <source>
        <dbReference type="ARBA" id="ARBA00013151"/>
    </source>
</evidence>
<name>A0A9W8B9V3_9FUNG</name>
<dbReference type="OrthoDB" id="2015515at2759"/>
<sequence>MASFLEQLRQITTLVADTGDFEALAQFNPTDATTNPSLILDAAEKPQYAYLLDQAVAYAKVHADDHKAQSQLAFDKLLVSFGCEILKLVPGRVSVEVDARLSFNTEATIKRSLKLIQMFEEAGVHRDRVLIKIASTWEGIQAARVLENEHQVHCNMTILMGFPQAVACAEANATIISPYVGRIMDWHKAKTGRTYAATEDPGVLSVHRIYNYYKQHGYSTAVMGASFRNVGEIAQLAGCDYLTIGTALLTQLKTTQGELSQVLSLEKALAKPEPKVSLDESSFRWELNQDAMATEKLSEAIRKFAADSDCLESILARKLEA</sequence>
<evidence type="ECO:0000256" key="2">
    <source>
        <dbReference type="ARBA" id="ARBA00008012"/>
    </source>
</evidence>
<comment type="function">
    <text evidence="9">Catalyzes the rate-limiting step of the non-oxidative phase in the pentose phosphate pathway. Catalyzes the reversible conversion of sedheptulose-7-phosphate and D-glyceraldehyde 3-phosphate into erythrose-4-phosphate and beta-D-fructose 6-phosphate.</text>
</comment>
<dbReference type="Gene3D" id="3.20.20.70">
    <property type="entry name" value="Aldolase class I"/>
    <property type="match status" value="1"/>
</dbReference>
<organism evidence="10 11">
    <name type="scientific">Dimargaris verticillata</name>
    <dbReference type="NCBI Taxonomy" id="2761393"/>
    <lineage>
        <taxon>Eukaryota</taxon>
        <taxon>Fungi</taxon>
        <taxon>Fungi incertae sedis</taxon>
        <taxon>Zoopagomycota</taxon>
        <taxon>Kickxellomycotina</taxon>
        <taxon>Dimargaritomycetes</taxon>
        <taxon>Dimargaritales</taxon>
        <taxon>Dimargaritaceae</taxon>
        <taxon>Dimargaris</taxon>
    </lineage>
</organism>
<proteinExistence type="inferred from homology"/>
<evidence type="ECO:0000313" key="10">
    <source>
        <dbReference type="EMBL" id="KAJ1983069.1"/>
    </source>
</evidence>
<dbReference type="PROSITE" id="PS00958">
    <property type="entry name" value="TRANSALDOLASE_2"/>
    <property type="match status" value="1"/>
</dbReference>
<dbReference type="GO" id="GO:0009052">
    <property type="term" value="P:pentose-phosphate shunt, non-oxidative branch"/>
    <property type="evidence" value="ECO:0007669"/>
    <property type="project" value="TreeGrafter"/>
</dbReference>
<dbReference type="Pfam" id="PF00923">
    <property type="entry name" value="TAL_FSA"/>
    <property type="match status" value="1"/>
</dbReference>
<evidence type="ECO:0000313" key="11">
    <source>
        <dbReference type="Proteomes" id="UP001151582"/>
    </source>
</evidence>
<dbReference type="PANTHER" id="PTHR10683:SF18">
    <property type="entry name" value="TRANSALDOLASE"/>
    <property type="match status" value="1"/>
</dbReference>
<reference evidence="10" key="1">
    <citation type="submission" date="2022-07" db="EMBL/GenBank/DDBJ databases">
        <title>Phylogenomic reconstructions and comparative analyses of Kickxellomycotina fungi.</title>
        <authorList>
            <person name="Reynolds N.K."/>
            <person name="Stajich J.E."/>
            <person name="Barry K."/>
            <person name="Grigoriev I.V."/>
            <person name="Crous P."/>
            <person name="Smith M.E."/>
        </authorList>
    </citation>
    <scope>NUCLEOTIDE SEQUENCE</scope>
    <source>
        <strain evidence="10">RSA 567</strain>
    </source>
</reference>
<evidence type="ECO:0000256" key="5">
    <source>
        <dbReference type="ARBA" id="ARBA00022679"/>
    </source>
</evidence>
<dbReference type="EMBL" id="JANBQB010000071">
    <property type="protein sequence ID" value="KAJ1983069.1"/>
    <property type="molecule type" value="Genomic_DNA"/>
</dbReference>
<evidence type="ECO:0000256" key="6">
    <source>
        <dbReference type="ARBA" id="ARBA00023126"/>
    </source>
</evidence>
<dbReference type="GO" id="GO:0004801">
    <property type="term" value="F:transaldolase activity"/>
    <property type="evidence" value="ECO:0007669"/>
    <property type="project" value="UniProtKB-EC"/>
</dbReference>
<dbReference type="CDD" id="cd00957">
    <property type="entry name" value="Transaldolase_TalAB"/>
    <property type="match status" value="1"/>
</dbReference>
<evidence type="ECO:0000256" key="7">
    <source>
        <dbReference type="ARBA" id="ARBA00023270"/>
    </source>
</evidence>
<dbReference type="FunFam" id="3.20.20.70:FF:000088">
    <property type="entry name" value="Transaldolase"/>
    <property type="match status" value="1"/>
</dbReference>
<keyword evidence="11" id="KW-1185">Reference proteome</keyword>